<feature type="domain" description="Phosphoribosyltransferase" evidence="2">
    <location>
        <begin position="164"/>
        <end position="226"/>
    </location>
</feature>
<gene>
    <name evidence="3" type="ORF">FHP05_07675</name>
</gene>
<sequence length="228" mass="26591">MSYCLWCASEMITETTWSNLLSLSQPQKLCKTCKGKLQIITGNRCQKCSRESKSKICTDCKYWGKLLKNNDPLEKNYSIYSYNEFMKEVIAKWKYRGDYVLVEIFQTEFIRHFNTYIKNQMKEAIIIPIPLSKERLATRKFNQAQALTSFITQDKINILERVNSEKQAKKSRMERIQSENPFNLLEPINKPVILVDDIYTTGTTLRHVAQILKDNGCPSVYGYTLIRG</sequence>
<dbReference type="CDD" id="cd06223">
    <property type="entry name" value="PRTases_typeI"/>
    <property type="match status" value="1"/>
</dbReference>
<comment type="similarity">
    <text evidence="1">Belongs to the ComF/GntX family.</text>
</comment>
<dbReference type="InterPro" id="IPR051910">
    <property type="entry name" value="ComF/GntX_DNA_util-trans"/>
</dbReference>
<dbReference type="EMBL" id="VDUW01000004">
    <property type="protein sequence ID" value="TXL65012.1"/>
    <property type="molecule type" value="Genomic_DNA"/>
</dbReference>
<accession>A0A5C8NV49</accession>
<keyword evidence="4" id="KW-1185">Reference proteome</keyword>
<dbReference type="Pfam" id="PF00156">
    <property type="entry name" value="Pribosyltran"/>
    <property type="match status" value="1"/>
</dbReference>
<organism evidence="3 4">
    <name type="scientific">Cerasibacillus terrae</name>
    <dbReference type="NCBI Taxonomy" id="2498845"/>
    <lineage>
        <taxon>Bacteria</taxon>
        <taxon>Bacillati</taxon>
        <taxon>Bacillota</taxon>
        <taxon>Bacilli</taxon>
        <taxon>Bacillales</taxon>
        <taxon>Bacillaceae</taxon>
        <taxon>Cerasibacillus</taxon>
    </lineage>
</organism>
<protein>
    <submittedName>
        <fullName evidence="3">ComF family protein</fullName>
    </submittedName>
</protein>
<proteinExistence type="inferred from homology"/>
<dbReference type="Proteomes" id="UP000321574">
    <property type="component" value="Unassembled WGS sequence"/>
</dbReference>
<dbReference type="InterPro" id="IPR029057">
    <property type="entry name" value="PRTase-like"/>
</dbReference>
<dbReference type="PANTHER" id="PTHR47505">
    <property type="entry name" value="DNA UTILIZATION PROTEIN YHGH"/>
    <property type="match status" value="1"/>
</dbReference>
<evidence type="ECO:0000259" key="2">
    <source>
        <dbReference type="Pfam" id="PF00156"/>
    </source>
</evidence>
<dbReference type="RefSeq" id="WP_147666757.1">
    <property type="nucleotide sequence ID" value="NZ_VDUW01000004.1"/>
</dbReference>
<evidence type="ECO:0000313" key="4">
    <source>
        <dbReference type="Proteomes" id="UP000321574"/>
    </source>
</evidence>
<dbReference type="InterPro" id="IPR000836">
    <property type="entry name" value="PRTase_dom"/>
</dbReference>
<dbReference type="PANTHER" id="PTHR47505:SF1">
    <property type="entry name" value="DNA UTILIZATION PROTEIN YHGH"/>
    <property type="match status" value="1"/>
</dbReference>
<name>A0A5C8NV49_9BACI</name>
<reference evidence="3 4" key="1">
    <citation type="submission" date="2019-06" db="EMBL/GenBank/DDBJ databases">
        <title>Cerasibacillus sp. nov., isolated from maize field.</title>
        <authorList>
            <person name="Lin S.-Y."/>
            <person name="Tsai C.-F."/>
            <person name="Young C.-C."/>
        </authorList>
    </citation>
    <scope>NUCLEOTIDE SEQUENCE [LARGE SCALE GENOMIC DNA]</scope>
    <source>
        <strain evidence="3 4">CC-CFT480</strain>
    </source>
</reference>
<dbReference type="AlphaFoldDB" id="A0A5C8NV49"/>
<evidence type="ECO:0000256" key="1">
    <source>
        <dbReference type="ARBA" id="ARBA00008007"/>
    </source>
</evidence>
<dbReference type="OrthoDB" id="9779910at2"/>
<evidence type="ECO:0000313" key="3">
    <source>
        <dbReference type="EMBL" id="TXL65012.1"/>
    </source>
</evidence>
<comment type="caution">
    <text evidence="3">The sequence shown here is derived from an EMBL/GenBank/DDBJ whole genome shotgun (WGS) entry which is preliminary data.</text>
</comment>
<dbReference type="SUPFAM" id="SSF53271">
    <property type="entry name" value="PRTase-like"/>
    <property type="match status" value="1"/>
</dbReference>
<dbReference type="Gene3D" id="3.40.50.2020">
    <property type="match status" value="1"/>
</dbReference>